<name>A0ABX5KY28_9BURK</name>
<keyword evidence="3" id="KW-1185">Reference proteome</keyword>
<evidence type="ECO:0000259" key="1">
    <source>
        <dbReference type="Pfam" id="PF09448"/>
    </source>
</evidence>
<evidence type="ECO:0000313" key="3">
    <source>
        <dbReference type="Proteomes" id="UP000245712"/>
    </source>
</evidence>
<reference evidence="2 3" key="1">
    <citation type="submission" date="2018-05" db="EMBL/GenBank/DDBJ databases">
        <title>Genomic Encyclopedia of Type Strains, Phase IV (KMG-V): Genome sequencing to study the core and pangenomes of soil and plant-associated prokaryotes.</title>
        <authorList>
            <person name="Whitman W."/>
        </authorList>
    </citation>
    <scope>NUCLEOTIDE SEQUENCE [LARGE SCALE GENOMIC DNA]</scope>
    <source>
        <strain evidence="2 3">SCZa-39</strain>
    </source>
</reference>
<dbReference type="Pfam" id="PF09448">
    <property type="entry name" value="MmlI"/>
    <property type="match status" value="1"/>
</dbReference>
<evidence type="ECO:0000313" key="2">
    <source>
        <dbReference type="EMBL" id="PVX86322.1"/>
    </source>
</evidence>
<dbReference type="InterPro" id="IPR018566">
    <property type="entry name" value="MeMu_Me-Isoase"/>
</dbReference>
<dbReference type="SUPFAM" id="SSF54909">
    <property type="entry name" value="Dimeric alpha+beta barrel"/>
    <property type="match status" value="1"/>
</dbReference>
<sequence>MIRMLYLLAKPATMSDAQFAAECRRHYDMSHDIPGLAKYEVRLIAQQPTDTHVPYMDVGRVDAIGECWFEDEAAYRLYMESDVRKAWFEHGKTFIGALKPFVTQPV</sequence>
<dbReference type="Proteomes" id="UP000245712">
    <property type="component" value="Unassembled WGS sequence"/>
</dbReference>
<organism evidence="2 3">
    <name type="scientific">Paraburkholderia unamae</name>
    <dbReference type="NCBI Taxonomy" id="219649"/>
    <lineage>
        <taxon>Bacteria</taxon>
        <taxon>Pseudomonadati</taxon>
        <taxon>Pseudomonadota</taxon>
        <taxon>Betaproteobacteria</taxon>
        <taxon>Burkholderiales</taxon>
        <taxon>Burkholderiaceae</taxon>
        <taxon>Paraburkholderia</taxon>
    </lineage>
</organism>
<proteinExistence type="predicted"/>
<accession>A0ABX5KY28</accession>
<dbReference type="RefSeq" id="WP_112169627.1">
    <property type="nucleotide sequence ID" value="NZ_CAJZAT010000181.1"/>
</dbReference>
<dbReference type="InterPro" id="IPR011008">
    <property type="entry name" value="Dimeric_a/b-barrel"/>
</dbReference>
<dbReference type="Gene3D" id="3.30.70.100">
    <property type="match status" value="1"/>
</dbReference>
<dbReference type="EMBL" id="QEOB01000002">
    <property type="protein sequence ID" value="PVX86322.1"/>
    <property type="molecule type" value="Genomic_DNA"/>
</dbReference>
<feature type="domain" description="4-Methylmuconolactone methyl-isomerase" evidence="1">
    <location>
        <begin position="1"/>
        <end position="104"/>
    </location>
</feature>
<protein>
    <submittedName>
        <fullName evidence="2">Methylmuconolactone methyl-isomerase</fullName>
    </submittedName>
</protein>
<comment type="caution">
    <text evidence="2">The sequence shown here is derived from an EMBL/GenBank/DDBJ whole genome shotgun (WGS) entry which is preliminary data.</text>
</comment>
<gene>
    <name evidence="2" type="ORF">C7402_102158</name>
</gene>